<accession>A0A8S4QCY4</accession>
<reference evidence="1" key="1">
    <citation type="submission" date="2022-03" db="EMBL/GenBank/DDBJ databases">
        <authorList>
            <person name="Lindestad O."/>
        </authorList>
    </citation>
    <scope>NUCLEOTIDE SEQUENCE</scope>
</reference>
<protein>
    <submittedName>
        <fullName evidence="1">Jg870 protein</fullName>
    </submittedName>
</protein>
<evidence type="ECO:0000313" key="1">
    <source>
        <dbReference type="EMBL" id="CAH2207535.1"/>
    </source>
</evidence>
<feature type="non-terminal residue" evidence="1">
    <location>
        <position position="1"/>
    </location>
</feature>
<dbReference type="OrthoDB" id="6926476at2759"/>
<organism evidence="1 2">
    <name type="scientific">Pararge aegeria aegeria</name>
    <dbReference type="NCBI Taxonomy" id="348720"/>
    <lineage>
        <taxon>Eukaryota</taxon>
        <taxon>Metazoa</taxon>
        <taxon>Ecdysozoa</taxon>
        <taxon>Arthropoda</taxon>
        <taxon>Hexapoda</taxon>
        <taxon>Insecta</taxon>
        <taxon>Pterygota</taxon>
        <taxon>Neoptera</taxon>
        <taxon>Endopterygota</taxon>
        <taxon>Lepidoptera</taxon>
        <taxon>Glossata</taxon>
        <taxon>Ditrysia</taxon>
        <taxon>Papilionoidea</taxon>
        <taxon>Nymphalidae</taxon>
        <taxon>Satyrinae</taxon>
        <taxon>Satyrini</taxon>
        <taxon>Parargina</taxon>
        <taxon>Pararge</taxon>
    </lineage>
</organism>
<evidence type="ECO:0000313" key="2">
    <source>
        <dbReference type="Proteomes" id="UP000838756"/>
    </source>
</evidence>
<sequence length="97" mass="11098">MQKLLAYLCQLDLARELNRLHDLKHRRMAEFQRELKGAIPATGPSSNINSQCVAFQSFVMTALENLQLQVELLATTNKMSWKCGPEGRFSLFMVLQK</sequence>
<gene>
    <name evidence="1" type="primary">jg870</name>
    <name evidence="1" type="ORF">PAEG_LOCUS156</name>
</gene>
<dbReference type="Proteomes" id="UP000838756">
    <property type="component" value="Unassembled WGS sequence"/>
</dbReference>
<keyword evidence="2" id="KW-1185">Reference proteome</keyword>
<dbReference type="AlphaFoldDB" id="A0A8S4QCY4"/>
<proteinExistence type="predicted"/>
<name>A0A8S4QCY4_9NEOP</name>
<comment type="caution">
    <text evidence="1">The sequence shown here is derived from an EMBL/GenBank/DDBJ whole genome shotgun (WGS) entry which is preliminary data.</text>
</comment>
<dbReference type="EMBL" id="CAKXAJ010000536">
    <property type="protein sequence ID" value="CAH2207535.1"/>
    <property type="molecule type" value="Genomic_DNA"/>
</dbReference>